<accession>A0A2J6PX74</accession>
<dbReference type="AlphaFoldDB" id="A0A2J6PX74"/>
<evidence type="ECO:0000313" key="2">
    <source>
        <dbReference type="EMBL" id="PMD18564.1"/>
    </source>
</evidence>
<dbReference type="EMBL" id="KZ613493">
    <property type="protein sequence ID" value="PMD18564.1"/>
    <property type="molecule type" value="Genomic_DNA"/>
</dbReference>
<dbReference type="Proteomes" id="UP000235672">
    <property type="component" value="Unassembled WGS sequence"/>
</dbReference>
<name>A0A2J6PX74_9HELO</name>
<dbReference type="Gene3D" id="4.10.280.10">
    <property type="entry name" value="Helix-loop-helix DNA-binding domain"/>
    <property type="match status" value="1"/>
</dbReference>
<reference evidence="2 3" key="1">
    <citation type="submission" date="2016-05" db="EMBL/GenBank/DDBJ databases">
        <title>A degradative enzymes factory behind the ericoid mycorrhizal symbiosis.</title>
        <authorList>
            <consortium name="DOE Joint Genome Institute"/>
            <person name="Martino E."/>
            <person name="Morin E."/>
            <person name="Grelet G."/>
            <person name="Kuo A."/>
            <person name="Kohler A."/>
            <person name="Daghino S."/>
            <person name="Barry K."/>
            <person name="Choi C."/>
            <person name="Cichocki N."/>
            <person name="Clum A."/>
            <person name="Copeland A."/>
            <person name="Hainaut M."/>
            <person name="Haridas S."/>
            <person name="Labutti K."/>
            <person name="Lindquist E."/>
            <person name="Lipzen A."/>
            <person name="Khouja H.-R."/>
            <person name="Murat C."/>
            <person name="Ohm R."/>
            <person name="Olson A."/>
            <person name="Spatafora J."/>
            <person name="Veneault-Fourrey C."/>
            <person name="Henrissat B."/>
            <person name="Grigoriev I."/>
            <person name="Martin F."/>
            <person name="Perotto S."/>
        </authorList>
    </citation>
    <scope>NUCLEOTIDE SEQUENCE [LARGE SCALE GENOMIC DNA]</scope>
    <source>
        <strain evidence="2 3">UAMH 7357</strain>
    </source>
</reference>
<feature type="region of interest" description="Disordered" evidence="1">
    <location>
        <begin position="1"/>
        <end position="22"/>
    </location>
</feature>
<evidence type="ECO:0000256" key="1">
    <source>
        <dbReference type="SAM" id="MobiDB-lite"/>
    </source>
</evidence>
<proteinExistence type="predicted"/>
<keyword evidence="3" id="KW-1185">Reference proteome</keyword>
<protein>
    <submittedName>
        <fullName evidence="2">Uncharacterized protein</fullName>
    </submittedName>
</protein>
<organism evidence="2 3">
    <name type="scientific">Hyaloscypha hepaticicola</name>
    <dbReference type="NCBI Taxonomy" id="2082293"/>
    <lineage>
        <taxon>Eukaryota</taxon>
        <taxon>Fungi</taxon>
        <taxon>Dikarya</taxon>
        <taxon>Ascomycota</taxon>
        <taxon>Pezizomycotina</taxon>
        <taxon>Leotiomycetes</taxon>
        <taxon>Helotiales</taxon>
        <taxon>Hyaloscyphaceae</taxon>
        <taxon>Hyaloscypha</taxon>
    </lineage>
</organism>
<dbReference type="InterPro" id="IPR036638">
    <property type="entry name" value="HLH_DNA-bd_sf"/>
</dbReference>
<dbReference type="GO" id="GO:0046983">
    <property type="term" value="F:protein dimerization activity"/>
    <property type="evidence" value="ECO:0007669"/>
    <property type="project" value="InterPro"/>
</dbReference>
<evidence type="ECO:0000313" key="3">
    <source>
        <dbReference type="Proteomes" id="UP000235672"/>
    </source>
</evidence>
<dbReference type="OrthoDB" id="3544468at2759"/>
<dbReference type="SUPFAM" id="SSF47459">
    <property type="entry name" value="HLH, helix-loop-helix DNA-binding domain"/>
    <property type="match status" value="1"/>
</dbReference>
<gene>
    <name evidence="2" type="ORF">NA56DRAFT_751253</name>
</gene>
<feature type="compositionally biased region" description="Polar residues" evidence="1">
    <location>
        <begin position="12"/>
        <end position="22"/>
    </location>
</feature>
<sequence length="156" mass="17326">MCLRTAKHNMPCESNRSQNGAITNTRLRDDMISTTDETGCHDDTILITQDEDTPSDAEFAALRDMLPNDVGEGTTQGFPDGGEANSIVPEDVTSVHFSNKVVILSNALRYIQYLEGPNQRLRQENTALGLTRIIYAWRIMTGISRNVEARDELKPG</sequence>